<comment type="caution">
    <text evidence="7">Lacks conserved residue(s) required for the propagation of feature annotation.</text>
</comment>
<dbReference type="HAMAP" id="MF_01400">
    <property type="entry name" value="MsrB"/>
    <property type="match status" value="1"/>
</dbReference>
<dbReference type="InterPro" id="IPR002579">
    <property type="entry name" value="Met_Sox_Rdtase_MsrB_dom"/>
</dbReference>
<evidence type="ECO:0000313" key="10">
    <source>
        <dbReference type="EMBL" id="SJZ53099.1"/>
    </source>
</evidence>
<evidence type="ECO:0000256" key="1">
    <source>
        <dbReference type="ARBA" id="ARBA00023002"/>
    </source>
</evidence>
<sequence>MRQNAFISLQKGKKNKCHHANFCAARATVHLLLWGILLLSACNSNGQNNVVNNIKSMEINDTNQYIKHDDATLRKMLTAEQYAITQQAATEHPFTNAYDHEFRPGIYVDITTGQPLFLSSDKYDSGCGWPAFSRPISNDLLAEHTDLSHGMTRTEVRSKLGDAHLGHVFNDGPREKGGQRYCINSGALRFIPEQEMAKAGYGAYLKLLHPLRTIYLAGGCFWGTEHFFKQIQGVKATQVGYANGHKAHPNYEEVCTDKTGFAETVEVEYDPSVVSLPFLLDLYFKAIDPTSLNQQGNDRGTQYRTGIYYTDKADLPLIEAVMHEQQKHFNKPLEVEVSPLKNFYPAEDYHQDYLDKNPTGYCHLPQSLFEMARKAKMK</sequence>
<dbReference type="InterPro" id="IPR036509">
    <property type="entry name" value="Met_Sox_Rdtase_MsrA_sf"/>
</dbReference>
<dbReference type="InterPro" id="IPR050162">
    <property type="entry name" value="MsrA_MetSO_reductase"/>
</dbReference>
<dbReference type="PROSITE" id="PS51790">
    <property type="entry name" value="MSRB"/>
    <property type="match status" value="1"/>
</dbReference>
<dbReference type="Pfam" id="PF01625">
    <property type="entry name" value="PMSR"/>
    <property type="match status" value="1"/>
</dbReference>
<dbReference type="SUPFAM" id="SSF55068">
    <property type="entry name" value="Peptide methionine sulfoxide reductase"/>
    <property type="match status" value="1"/>
</dbReference>
<dbReference type="PANTHER" id="PTHR42799:SF2">
    <property type="entry name" value="MITOCHONDRIAL PEPTIDE METHIONINE SULFOXIDE REDUCTASE"/>
    <property type="match status" value="1"/>
</dbReference>
<dbReference type="GO" id="GO:0008113">
    <property type="term" value="F:peptide-methionine (S)-S-oxide reductase activity"/>
    <property type="evidence" value="ECO:0007669"/>
    <property type="project" value="UniProtKB-UniRule"/>
</dbReference>
<evidence type="ECO:0000256" key="8">
    <source>
        <dbReference type="HAMAP-Rule" id="MF_01401"/>
    </source>
</evidence>
<evidence type="ECO:0000256" key="3">
    <source>
        <dbReference type="ARBA" id="ARBA00024679"/>
    </source>
</evidence>
<dbReference type="EMBL" id="FUXK01000003">
    <property type="protein sequence ID" value="SJZ53099.1"/>
    <property type="molecule type" value="Genomic_DNA"/>
</dbReference>
<dbReference type="STRING" id="28136.SAMN02745202_00407"/>
<evidence type="ECO:0000256" key="7">
    <source>
        <dbReference type="HAMAP-Rule" id="MF_01400"/>
    </source>
</evidence>
<dbReference type="InterPro" id="IPR011057">
    <property type="entry name" value="Mss4-like_sf"/>
</dbReference>
<dbReference type="InterPro" id="IPR002569">
    <property type="entry name" value="Met_Sox_Rdtase_MsrA_dom"/>
</dbReference>
<comment type="catalytic activity">
    <reaction evidence="6 8">
        <text>[thioredoxin]-disulfide + L-methionine + H2O = L-methionine (S)-S-oxide + [thioredoxin]-dithiol</text>
        <dbReference type="Rhea" id="RHEA:19993"/>
        <dbReference type="Rhea" id="RHEA-COMP:10698"/>
        <dbReference type="Rhea" id="RHEA-COMP:10700"/>
        <dbReference type="ChEBI" id="CHEBI:15377"/>
        <dbReference type="ChEBI" id="CHEBI:29950"/>
        <dbReference type="ChEBI" id="CHEBI:50058"/>
        <dbReference type="ChEBI" id="CHEBI:57844"/>
        <dbReference type="ChEBI" id="CHEBI:58772"/>
        <dbReference type="EC" id="1.8.4.11"/>
    </reaction>
</comment>
<feature type="active site" description="Nucleophile" evidence="7">
    <location>
        <position position="182"/>
    </location>
</feature>
<comment type="similarity">
    <text evidence="8">Belongs to the MsrA Met sulfoxide reductase family.</text>
</comment>
<gene>
    <name evidence="8" type="primary">msrA</name>
    <name evidence="7" type="synonym">msrB</name>
    <name evidence="10" type="ORF">SAMN02745202_00407</name>
</gene>
<comment type="catalytic activity">
    <reaction evidence="4 8">
        <text>L-methionyl-[protein] + [thioredoxin]-disulfide + H2O = L-methionyl-(S)-S-oxide-[protein] + [thioredoxin]-dithiol</text>
        <dbReference type="Rhea" id="RHEA:14217"/>
        <dbReference type="Rhea" id="RHEA-COMP:10698"/>
        <dbReference type="Rhea" id="RHEA-COMP:10700"/>
        <dbReference type="Rhea" id="RHEA-COMP:12313"/>
        <dbReference type="Rhea" id="RHEA-COMP:12315"/>
        <dbReference type="ChEBI" id="CHEBI:15377"/>
        <dbReference type="ChEBI" id="CHEBI:16044"/>
        <dbReference type="ChEBI" id="CHEBI:29950"/>
        <dbReference type="ChEBI" id="CHEBI:44120"/>
        <dbReference type="ChEBI" id="CHEBI:50058"/>
        <dbReference type="EC" id="1.8.4.11"/>
    </reaction>
</comment>
<comment type="function">
    <text evidence="3 8">Has an important function as a repair enzyme for proteins that have been inactivated by oxidation. Catalyzes the reversible oxidation-reduction of methionine sulfoxide in proteins to methionine.</text>
</comment>
<dbReference type="GO" id="GO:0033743">
    <property type="term" value="F:peptide-methionine (R)-S-oxide reductase activity"/>
    <property type="evidence" value="ECO:0007669"/>
    <property type="project" value="UniProtKB-UniRule"/>
</dbReference>
<evidence type="ECO:0000256" key="4">
    <source>
        <dbReference type="ARBA" id="ARBA00047806"/>
    </source>
</evidence>
<feature type="domain" description="MsrB" evidence="9">
    <location>
        <begin position="70"/>
        <end position="193"/>
    </location>
</feature>
<keyword evidence="2" id="KW-0511">Multifunctional enzyme</keyword>
<dbReference type="NCBIfam" id="TIGR00357">
    <property type="entry name" value="peptide-methionine (R)-S-oxide reductase MsrB"/>
    <property type="match status" value="1"/>
</dbReference>
<dbReference type="Gene3D" id="2.170.150.20">
    <property type="entry name" value="Peptide methionine sulfoxide reductase"/>
    <property type="match status" value="1"/>
</dbReference>
<dbReference type="EC" id="1.8.4.12" evidence="7"/>
<dbReference type="HAMAP" id="MF_01401">
    <property type="entry name" value="MsrA"/>
    <property type="match status" value="1"/>
</dbReference>
<proteinExistence type="inferred from homology"/>
<dbReference type="Proteomes" id="UP000190065">
    <property type="component" value="Unassembled WGS sequence"/>
</dbReference>
<dbReference type="FunFam" id="2.170.150.20:FF:000003">
    <property type="entry name" value="Peptide methionine sulfoxide reductase MsrB"/>
    <property type="match status" value="1"/>
</dbReference>
<feature type="active site" evidence="8">
    <location>
        <position position="220"/>
    </location>
</feature>
<dbReference type="NCBIfam" id="TIGR00401">
    <property type="entry name" value="msrA"/>
    <property type="match status" value="1"/>
</dbReference>
<evidence type="ECO:0000259" key="9">
    <source>
        <dbReference type="PROSITE" id="PS51790"/>
    </source>
</evidence>
<dbReference type="NCBIfam" id="NF004042">
    <property type="entry name" value="PRK05550.1"/>
    <property type="match status" value="1"/>
</dbReference>
<accession>A0A1T4LEA6</accession>
<comment type="similarity">
    <text evidence="7">Belongs to the MsrB Met sulfoxide reductase family.</text>
</comment>
<dbReference type="GO" id="GO:0033744">
    <property type="term" value="F:L-methionine:thioredoxin-disulfide S-oxidoreductase activity"/>
    <property type="evidence" value="ECO:0007669"/>
    <property type="project" value="RHEA"/>
</dbReference>
<evidence type="ECO:0000256" key="2">
    <source>
        <dbReference type="ARBA" id="ARBA00023268"/>
    </source>
</evidence>
<name>A0A1T4LEA6_9BACT</name>
<keyword evidence="1 7" id="KW-0560">Oxidoreductase</keyword>
<dbReference type="Gene3D" id="3.30.1060.10">
    <property type="entry name" value="Peptide methionine sulphoxide reductase MsrA"/>
    <property type="match status" value="1"/>
</dbReference>
<dbReference type="AlphaFoldDB" id="A0A1T4LEA6"/>
<protein>
    <recommendedName>
        <fullName evidence="7 8">Multifunctional fusion protein</fullName>
    </recommendedName>
    <domain>
        <recommendedName>
            <fullName evidence="8">Peptide methionine sulfoxide reductase MsrA</fullName>
            <shortName evidence="8">Protein-methionine-S-oxide reductase</shortName>
            <ecNumber evidence="8">1.8.4.11</ecNumber>
        </recommendedName>
        <alternativeName>
            <fullName evidence="8">Peptide-methionine (S)-S-oxide reductase</fullName>
            <shortName evidence="8">Peptide Met(O) reductase</shortName>
        </alternativeName>
    </domain>
    <domain>
        <recommendedName>
            <fullName evidence="7">Peptide methionine sulfoxide reductase MsrB</fullName>
            <ecNumber evidence="7">1.8.4.12</ecNumber>
        </recommendedName>
        <alternativeName>
            <fullName evidence="7">Peptide-methionine (R)-S-oxide reductase</fullName>
        </alternativeName>
    </domain>
</protein>
<reference evidence="10 11" key="1">
    <citation type="submission" date="2017-02" db="EMBL/GenBank/DDBJ databases">
        <authorList>
            <person name="Peterson S.W."/>
        </authorList>
    </citation>
    <scope>NUCLEOTIDE SEQUENCE [LARGE SCALE GENOMIC DNA]</scope>
    <source>
        <strain evidence="10 11">ATCC 43324</strain>
    </source>
</reference>
<evidence type="ECO:0000256" key="5">
    <source>
        <dbReference type="ARBA" id="ARBA00048488"/>
    </source>
</evidence>
<dbReference type="GO" id="GO:0005737">
    <property type="term" value="C:cytoplasm"/>
    <property type="evidence" value="ECO:0007669"/>
    <property type="project" value="TreeGrafter"/>
</dbReference>
<dbReference type="eggNOG" id="COG0225">
    <property type="taxonomic scope" value="Bacteria"/>
</dbReference>
<dbReference type="Pfam" id="PF01641">
    <property type="entry name" value="SelR"/>
    <property type="match status" value="1"/>
</dbReference>
<dbReference type="PANTHER" id="PTHR42799">
    <property type="entry name" value="MITOCHONDRIAL PEPTIDE METHIONINE SULFOXIDE REDUCTASE"/>
    <property type="match status" value="1"/>
</dbReference>
<dbReference type="EC" id="1.8.4.11" evidence="8"/>
<dbReference type="SUPFAM" id="SSF51316">
    <property type="entry name" value="Mss4-like"/>
    <property type="match status" value="1"/>
</dbReference>
<organism evidence="10 11">
    <name type="scientific">Segatella oulorum</name>
    <dbReference type="NCBI Taxonomy" id="28136"/>
    <lineage>
        <taxon>Bacteria</taxon>
        <taxon>Pseudomonadati</taxon>
        <taxon>Bacteroidota</taxon>
        <taxon>Bacteroidia</taxon>
        <taxon>Bacteroidales</taxon>
        <taxon>Prevotellaceae</taxon>
        <taxon>Segatella</taxon>
    </lineage>
</organism>
<evidence type="ECO:0000256" key="6">
    <source>
        <dbReference type="ARBA" id="ARBA00048782"/>
    </source>
</evidence>
<evidence type="ECO:0000313" key="11">
    <source>
        <dbReference type="Proteomes" id="UP000190065"/>
    </source>
</evidence>
<comment type="catalytic activity">
    <reaction evidence="5 7">
        <text>L-methionyl-[protein] + [thioredoxin]-disulfide + H2O = L-methionyl-(R)-S-oxide-[protein] + [thioredoxin]-dithiol</text>
        <dbReference type="Rhea" id="RHEA:24164"/>
        <dbReference type="Rhea" id="RHEA-COMP:10698"/>
        <dbReference type="Rhea" id="RHEA-COMP:10700"/>
        <dbReference type="Rhea" id="RHEA-COMP:12313"/>
        <dbReference type="Rhea" id="RHEA-COMP:12314"/>
        <dbReference type="ChEBI" id="CHEBI:15377"/>
        <dbReference type="ChEBI" id="CHEBI:16044"/>
        <dbReference type="ChEBI" id="CHEBI:29950"/>
        <dbReference type="ChEBI" id="CHEBI:45764"/>
        <dbReference type="ChEBI" id="CHEBI:50058"/>
        <dbReference type="EC" id="1.8.4.12"/>
    </reaction>
</comment>
<dbReference type="GO" id="GO:0034599">
    <property type="term" value="P:cellular response to oxidative stress"/>
    <property type="evidence" value="ECO:0007669"/>
    <property type="project" value="TreeGrafter"/>
</dbReference>